<dbReference type="OrthoDB" id="9980244at2"/>
<sequence>MISKKTRLFLLAFSILCLCVGFYFYNTYDTLPIVYDSTIDNTSFQDVEFERDSSSSSNIPEKSSSGSAVWDSSISSERHAHTLQHRTRITGRSATITATTAKTKNGDTPIDRITDLPVKKIIGRELTAADFHPNYSANARIRLTNFYNTFKNGDYISGKEFSLIYKKDPNLNKIEKSTICSFIEKNIQHISRNKNALVIHTTDDNGIHTKLKIPFVQDLRIDIANGATVEIGQTFSSSEVEFLKTILMPIKLNDIEILHNGEEFPKSGFISGNYYFIDYSKSKMAYKLH</sequence>
<keyword evidence="3" id="KW-1185">Reference proteome</keyword>
<protein>
    <submittedName>
        <fullName evidence="2">Uncharacterized protein</fullName>
    </submittedName>
</protein>
<evidence type="ECO:0000313" key="3">
    <source>
        <dbReference type="Proteomes" id="UP000001822"/>
    </source>
</evidence>
<feature type="compositionally biased region" description="Low complexity" evidence="1">
    <location>
        <begin position="54"/>
        <end position="67"/>
    </location>
</feature>
<dbReference type="Proteomes" id="UP000001822">
    <property type="component" value="Chromosome"/>
</dbReference>
<dbReference type="EMBL" id="CP000383">
    <property type="protein sequence ID" value="ABG58539.1"/>
    <property type="molecule type" value="Genomic_DNA"/>
</dbReference>
<feature type="region of interest" description="Disordered" evidence="1">
    <location>
        <begin position="51"/>
        <end position="73"/>
    </location>
</feature>
<dbReference type="AlphaFoldDB" id="A0A6N4SQD9"/>
<accession>A0A6N4SQD9</accession>
<name>A0A6N4SQD9_CYTH3</name>
<evidence type="ECO:0000313" key="2">
    <source>
        <dbReference type="EMBL" id="ABG58539.1"/>
    </source>
</evidence>
<evidence type="ECO:0000256" key="1">
    <source>
        <dbReference type="SAM" id="MobiDB-lite"/>
    </source>
</evidence>
<dbReference type="RefSeq" id="WP_011584654.1">
    <property type="nucleotide sequence ID" value="NC_008255.1"/>
</dbReference>
<reference evidence="2 3" key="1">
    <citation type="journal article" date="2007" name="Appl. Environ. Microbiol.">
        <title>Genome sequence of the cellulolytic gliding bacterium Cytophaga hutchinsonii.</title>
        <authorList>
            <person name="Xie G."/>
            <person name="Bruce D.C."/>
            <person name="Challacombe J.F."/>
            <person name="Chertkov O."/>
            <person name="Detter J.C."/>
            <person name="Gilna P."/>
            <person name="Han C.S."/>
            <person name="Lucas S."/>
            <person name="Misra M."/>
            <person name="Myers G.L."/>
            <person name="Richardson P."/>
            <person name="Tapia R."/>
            <person name="Thayer N."/>
            <person name="Thompson L.S."/>
            <person name="Brettin T.S."/>
            <person name="Henrissat B."/>
            <person name="Wilson D.B."/>
            <person name="McBride M.J."/>
        </authorList>
    </citation>
    <scope>NUCLEOTIDE SEQUENCE [LARGE SCALE GENOMIC DNA]</scope>
    <source>
        <strain evidence="3">ATCC 33406 / DSM 1761 / CIP 103989 / NBRC 15051 / NCIMB 9469 / D465</strain>
    </source>
</reference>
<gene>
    <name evidence="2" type="ordered locus">CHU_1267</name>
</gene>
<proteinExistence type="predicted"/>
<organism evidence="2 3">
    <name type="scientific">Cytophaga hutchinsonii (strain ATCC 33406 / DSM 1761 / CIP 103989 / NBRC 15051 / NCIMB 9469 / D465)</name>
    <dbReference type="NCBI Taxonomy" id="269798"/>
    <lineage>
        <taxon>Bacteria</taxon>
        <taxon>Pseudomonadati</taxon>
        <taxon>Bacteroidota</taxon>
        <taxon>Cytophagia</taxon>
        <taxon>Cytophagales</taxon>
        <taxon>Cytophagaceae</taxon>
        <taxon>Cytophaga</taxon>
    </lineage>
</organism>
<dbReference type="KEGG" id="chu:CHU_1267"/>